<dbReference type="EMBL" id="JAAIKR010000003">
    <property type="protein sequence ID" value="MBR9727434.1"/>
    <property type="molecule type" value="Genomic_DNA"/>
</dbReference>
<gene>
    <name evidence="1" type="ORF">G3R48_05430</name>
</gene>
<reference evidence="1 2" key="1">
    <citation type="submission" date="2020-02" db="EMBL/GenBank/DDBJ databases">
        <title>Shewanella WXL01 sp. nov., a marine bacterium isolated from green algae in Luhuitou Fringing Reef (Northern South China Sea).</title>
        <authorList>
            <person name="Wang X."/>
        </authorList>
    </citation>
    <scope>NUCLEOTIDE SEQUENCE [LARGE SCALE GENOMIC DNA]</scope>
    <source>
        <strain evidence="1 2">MCCC 1A01895</strain>
    </source>
</reference>
<protein>
    <submittedName>
        <fullName evidence="1">Chaperone for general secretion pathway YbaY</fullName>
    </submittedName>
</protein>
<proteinExistence type="predicted"/>
<dbReference type="PANTHER" id="PTHR38013">
    <property type="entry name" value="GLYCOPROTEIN/POLYSACCHARIDE METABOLISM"/>
    <property type="match status" value="1"/>
</dbReference>
<sequence length="121" mass="13367">MLFMVVSLSGCVTVPPEKPVVVNGYAGYLDKTVLPENCSVIIAVVDLDTPGVIVAKKNFDIVRAPVPFKFIFKKEALDSDVNYGVVAMIVHGDKLIYQTYDKFPVINNDKFTTEVVMKPVK</sequence>
<evidence type="ECO:0000313" key="1">
    <source>
        <dbReference type="EMBL" id="MBR9727434.1"/>
    </source>
</evidence>
<dbReference type="InterPro" id="IPR053196">
    <property type="entry name" value="Lipoprotein_YbaY-like"/>
</dbReference>
<organism evidence="1 2">
    <name type="scientific">Shewanella intestini</name>
    <dbReference type="NCBI Taxonomy" id="2017544"/>
    <lineage>
        <taxon>Bacteria</taxon>
        <taxon>Pseudomonadati</taxon>
        <taxon>Pseudomonadota</taxon>
        <taxon>Gammaproteobacteria</taxon>
        <taxon>Alteromonadales</taxon>
        <taxon>Shewanellaceae</taxon>
        <taxon>Shewanella</taxon>
    </lineage>
</organism>
<dbReference type="InterPro" id="IPR039366">
    <property type="entry name" value="Pilotin"/>
</dbReference>
<comment type="caution">
    <text evidence="1">The sequence shown here is derived from an EMBL/GenBank/DDBJ whole genome shotgun (WGS) entry which is preliminary data.</text>
</comment>
<keyword evidence="2" id="KW-1185">Reference proteome</keyword>
<dbReference type="PANTHER" id="PTHR38013:SF1">
    <property type="entry name" value="GLYCOPROTEIN_POLYSACCHARIDE METABOLISM"/>
    <property type="match status" value="1"/>
</dbReference>
<dbReference type="RefSeq" id="WP_153662970.1">
    <property type="nucleotide sequence ID" value="NZ_JAAIKR010000003.1"/>
</dbReference>
<accession>A0ABS5I076</accession>
<evidence type="ECO:0000313" key="2">
    <source>
        <dbReference type="Proteomes" id="UP000811844"/>
    </source>
</evidence>
<dbReference type="Pfam" id="PF09619">
    <property type="entry name" value="YscW"/>
    <property type="match status" value="1"/>
</dbReference>
<dbReference type="Proteomes" id="UP000811844">
    <property type="component" value="Unassembled WGS sequence"/>
</dbReference>
<name>A0ABS5I076_9GAMM</name>